<dbReference type="SUPFAM" id="SSF50129">
    <property type="entry name" value="GroES-like"/>
    <property type="match status" value="1"/>
</dbReference>
<dbReference type="PANTHER" id="PTHR48106">
    <property type="entry name" value="QUINONE OXIDOREDUCTASE PIG3-RELATED"/>
    <property type="match status" value="1"/>
</dbReference>
<dbReference type="InterPro" id="IPR013149">
    <property type="entry name" value="ADH-like_C"/>
</dbReference>
<dbReference type="RefSeq" id="WP_071720254.1">
    <property type="nucleotide sequence ID" value="NZ_CBCSHB010000001.1"/>
</dbReference>
<dbReference type="GO" id="GO:0003960">
    <property type="term" value="F:quinone reductase (NADPH) activity"/>
    <property type="evidence" value="ECO:0007669"/>
    <property type="project" value="InterPro"/>
</dbReference>
<dbReference type="CDD" id="cd05286">
    <property type="entry name" value="QOR2"/>
    <property type="match status" value="1"/>
</dbReference>
<dbReference type="InterPro" id="IPR002364">
    <property type="entry name" value="Quin_OxRdtase/zeta-crystal_CS"/>
</dbReference>
<keyword evidence="2" id="KW-0560">Oxidoreductase</keyword>
<protein>
    <submittedName>
        <fullName evidence="4">Quinone oxidoreductase</fullName>
    </submittedName>
</protein>
<proteinExistence type="predicted"/>
<dbReference type="EMBL" id="MAOI01000112">
    <property type="protein sequence ID" value="OJD74311.1"/>
    <property type="molecule type" value="Genomic_DNA"/>
</dbReference>
<dbReference type="GO" id="GO:0035925">
    <property type="term" value="F:mRNA 3'-UTR AU-rich region binding"/>
    <property type="evidence" value="ECO:0007669"/>
    <property type="project" value="TreeGrafter"/>
</dbReference>
<dbReference type="PANTHER" id="PTHR48106:SF13">
    <property type="entry name" value="QUINONE OXIDOREDUCTASE-RELATED"/>
    <property type="match status" value="1"/>
</dbReference>
<dbReference type="GeneID" id="87594338"/>
<evidence type="ECO:0000259" key="3">
    <source>
        <dbReference type="SMART" id="SM00829"/>
    </source>
</evidence>
<dbReference type="InterPro" id="IPR011032">
    <property type="entry name" value="GroES-like_sf"/>
</dbReference>
<dbReference type="InterPro" id="IPR020843">
    <property type="entry name" value="ER"/>
</dbReference>
<dbReference type="PROSITE" id="PS01162">
    <property type="entry name" value="QOR_ZETA_CRYSTAL"/>
    <property type="match status" value="1"/>
</dbReference>
<dbReference type="GO" id="GO:0070402">
    <property type="term" value="F:NADPH binding"/>
    <property type="evidence" value="ECO:0007669"/>
    <property type="project" value="TreeGrafter"/>
</dbReference>
<reference evidence="4 5" key="1">
    <citation type="submission" date="2016-06" db="EMBL/GenBank/DDBJ databases">
        <title>First insights into the genetic diversity and population structure of in the Bacillus cereus group bacteria from diverse marine environments.</title>
        <authorList>
            <person name="Liu Y."/>
            <person name="Lai Q."/>
            <person name="Shao Z."/>
        </authorList>
    </citation>
    <scope>NUCLEOTIDE SEQUENCE [LARGE SCALE GENOMIC DNA]</scope>
    <source>
        <strain evidence="4 5">NH24A2</strain>
    </source>
</reference>
<keyword evidence="1" id="KW-0521">NADP</keyword>
<dbReference type="Gene3D" id="3.40.50.720">
    <property type="entry name" value="NAD(P)-binding Rossmann-like Domain"/>
    <property type="match status" value="1"/>
</dbReference>
<dbReference type="GO" id="GO:0005829">
    <property type="term" value="C:cytosol"/>
    <property type="evidence" value="ECO:0007669"/>
    <property type="project" value="TreeGrafter"/>
</dbReference>
<evidence type="ECO:0000256" key="1">
    <source>
        <dbReference type="ARBA" id="ARBA00022857"/>
    </source>
</evidence>
<accession>A0A1J9VCX9</accession>
<evidence type="ECO:0000313" key="5">
    <source>
        <dbReference type="Proteomes" id="UP000182788"/>
    </source>
</evidence>
<feature type="domain" description="Enoyl reductase (ER)" evidence="3">
    <location>
        <begin position="10"/>
        <end position="322"/>
    </location>
</feature>
<dbReference type="SUPFAM" id="SSF51735">
    <property type="entry name" value="NAD(P)-binding Rossmann-fold domains"/>
    <property type="match status" value="1"/>
</dbReference>
<organism evidence="4 5">
    <name type="scientific">Bacillus paramycoides</name>
    <dbReference type="NCBI Taxonomy" id="2026194"/>
    <lineage>
        <taxon>Bacteria</taxon>
        <taxon>Bacillati</taxon>
        <taxon>Bacillota</taxon>
        <taxon>Bacilli</taxon>
        <taxon>Bacillales</taxon>
        <taxon>Bacillaceae</taxon>
        <taxon>Bacillus</taxon>
        <taxon>Bacillus cereus group</taxon>
    </lineage>
</organism>
<dbReference type="AlphaFoldDB" id="A0A1J9VCX9"/>
<dbReference type="Pfam" id="PF08240">
    <property type="entry name" value="ADH_N"/>
    <property type="match status" value="1"/>
</dbReference>
<dbReference type="InterPro" id="IPR047618">
    <property type="entry name" value="QOR-like"/>
</dbReference>
<dbReference type="GO" id="GO:0008270">
    <property type="term" value="F:zinc ion binding"/>
    <property type="evidence" value="ECO:0007669"/>
    <property type="project" value="InterPro"/>
</dbReference>
<dbReference type="Pfam" id="PF00107">
    <property type="entry name" value="ADH_zinc_N"/>
    <property type="match status" value="1"/>
</dbReference>
<sequence>MKAIVVTSLGGPEVMKYTDVGIPTISENQVLIRIVATSVNFADIKSRYGKKGNKAFPFIPGIDAAGVVERVGSHVKNIYPGQRVIAFPQNGSYAEYVVANENLTFVLPDEVDFQTAAACPIVSFTSYNLLANVARLQKDEAVLIHAAAGGIGTTAIQLAKLLGAGKVIGTVGSEAKRKIALDAGADYVICNQNEDFVEKVNDLTNGEGVNVILDSISGTVSERSLDCLAYYGRLVHFGNASGEVGNFRTKDLHASCRSILGFSFGTTRKKRPESLKETANQVFRYLRDGSLLIKATKSFPLQDAGKAHEWVESRQSTGKVILNVQTAP</sequence>
<dbReference type="InterPro" id="IPR036291">
    <property type="entry name" value="NAD(P)-bd_dom_sf"/>
</dbReference>
<comment type="caution">
    <text evidence="4">The sequence shown here is derived from an EMBL/GenBank/DDBJ whole genome shotgun (WGS) entry which is preliminary data.</text>
</comment>
<dbReference type="InterPro" id="IPR013154">
    <property type="entry name" value="ADH-like_N"/>
</dbReference>
<dbReference type="SMART" id="SM00829">
    <property type="entry name" value="PKS_ER"/>
    <property type="match status" value="1"/>
</dbReference>
<evidence type="ECO:0000256" key="2">
    <source>
        <dbReference type="ARBA" id="ARBA00023002"/>
    </source>
</evidence>
<name>A0A1J9VCX9_9BACI</name>
<evidence type="ECO:0000313" key="4">
    <source>
        <dbReference type="EMBL" id="OJD74311.1"/>
    </source>
</evidence>
<dbReference type="Gene3D" id="3.90.180.10">
    <property type="entry name" value="Medium-chain alcohol dehydrogenases, catalytic domain"/>
    <property type="match status" value="1"/>
</dbReference>
<gene>
    <name evidence="4" type="ORF">BAU28_04795</name>
</gene>
<dbReference type="Proteomes" id="UP000182788">
    <property type="component" value="Unassembled WGS sequence"/>
</dbReference>